<accession>A0ABQ6A990</accession>
<keyword evidence="1" id="KW-0732">Signal</keyword>
<evidence type="ECO:0000313" key="2">
    <source>
        <dbReference type="EMBL" id="GLR68471.1"/>
    </source>
</evidence>
<organism evidence="2 3">
    <name type="scientific">Acidocella aquatica</name>
    <dbReference type="NCBI Taxonomy" id="1922313"/>
    <lineage>
        <taxon>Bacteria</taxon>
        <taxon>Pseudomonadati</taxon>
        <taxon>Pseudomonadota</taxon>
        <taxon>Alphaproteobacteria</taxon>
        <taxon>Acetobacterales</taxon>
        <taxon>Acidocellaceae</taxon>
        <taxon>Acidocella</taxon>
    </lineage>
</organism>
<dbReference type="EMBL" id="BSOS01000090">
    <property type="protein sequence ID" value="GLR68471.1"/>
    <property type="molecule type" value="Genomic_DNA"/>
</dbReference>
<name>A0ABQ6A990_9PROT</name>
<dbReference type="RefSeq" id="WP_284259315.1">
    <property type="nucleotide sequence ID" value="NZ_BSOS01000090.1"/>
</dbReference>
<evidence type="ECO:0008006" key="4">
    <source>
        <dbReference type="Google" id="ProtNLM"/>
    </source>
</evidence>
<feature type="chain" id="PRO_5046222265" description="Transporter" evidence="1">
    <location>
        <begin position="23"/>
        <end position="255"/>
    </location>
</feature>
<evidence type="ECO:0000313" key="3">
    <source>
        <dbReference type="Proteomes" id="UP001156641"/>
    </source>
</evidence>
<dbReference type="Proteomes" id="UP001156641">
    <property type="component" value="Unassembled WGS sequence"/>
</dbReference>
<comment type="caution">
    <text evidence="2">The sequence shown here is derived from an EMBL/GenBank/DDBJ whole genome shotgun (WGS) entry which is preliminary data.</text>
</comment>
<sequence>MAARRIGSCLLLGLALPAAARADPARPFSINVEPSYFGGTFGTSNTVSVYEVPVTFEYHGARLRMRLEIPYIALTGAGLLSGGSVIQTSGHPVWRTGLGDIWVGGDYRVLDTAGYRPSVRPYVKVKIPTASRAQGLGTGRPDIEFGSHFEWNLDGRILPYARAGYRVVGQAPGLKLRNAFTFEAGASVVVPHHGYVTALFLDSGTLQRGAGPAEQLIGAYTVRLTAALEFQTYLTRGLTPNSPAFGAGMGLTEKF</sequence>
<protein>
    <recommendedName>
        <fullName evidence="4">Transporter</fullName>
    </recommendedName>
</protein>
<gene>
    <name evidence="2" type="ORF">GCM10010909_31520</name>
</gene>
<reference evidence="3" key="1">
    <citation type="journal article" date="2019" name="Int. J. Syst. Evol. Microbiol.">
        <title>The Global Catalogue of Microorganisms (GCM) 10K type strain sequencing project: providing services to taxonomists for standard genome sequencing and annotation.</title>
        <authorList>
            <consortium name="The Broad Institute Genomics Platform"/>
            <consortium name="The Broad Institute Genome Sequencing Center for Infectious Disease"/>
            <person name="Wu L."/>
            <person name="Ma J."/>
        </authorList>
    </citation>
    <scope>NUCLEOTIDE SEQUENCE [LARGE SCALE GENOMIC DNA]</scope>
    <source>
        <strain evidence="3">NBRC 112502</strain>
    </source>
</reference>
<feature type="signal peptide" evidence="1">
    <location>
        <begin position="1"/>
        <end position="22"/>
    </location>
</feature>
<keyword evidence="3" id="KW-1185">Reference proteome</keyword>
<proteinExistence type="predicted"/>
<evidence type="ECO:0000256" key="1">
    <source>
        <dbReference type="SAM" id="SignalP"/>
    </source>
</evidence>